<reference evidence="6 7" key="1">
    <citation type="journal article" date="2017" name="Nature">
        <title>The Apostasia genome and the evolution of orchids.</title>
        <authorList>
            <person name="Zhang G.Q."/>
            <person name="Liu K.W."/>
            <person name="Li Z."/>
            <person name="Lohaus R."/>
            <person name="Hsiao Y.Y."/>
            <person name="Niu S.C."/>
            <person name="Wang J.Y."/>
            <person name="Lin Y.C."/>
            <person name="Xu Q."/>
            <person name="Chen L.J."/>
            <person name="Yoshida K."/>
            <person name="Fujiwara S."/>
            <person name="Wang Z.W."/>
            <person name="Zhang Y.Q."/>
            <person name="Mitsuda N."/>
            <person name="Wang M."/>
            <person name="Liu G.H."/>
            <person name="Pecoraro L."/>
            <person name="Huang H.X."/>
            <person name="Xiao X.J."/>
            <person name="Lin M."/>
            <person name="Wu X.Y."/>
            <person name="Wu W.L."/>
            <person name="Chen Y.Y."/>
            <person name="Chang S.B."/>
            <person name="Sakamoto S."/>
            <person name="Ohme-Takagi M."/>
            <person name="Yagi M."/>
            <person name="Zeng S.J."/>
            <person name="Shen C.Y."/>
            <person name="Yeh C.M."/>
            <person name="Luo Y.B."/>
            <person name="Tsai W.C."/>
            <person name="Van de Peer Y."/>
            <person name="Liu Z.J."/>
        </authorList>
    </citation>
    <scope>NUCLEOTIDE SEQUENCE [LARGE SCALE GENOMIC DNA]</scope>
    <source>
        <strain evidence="7">cv. Shenzhen</strain>
        <tissue evidence="6">Stem</tissue>
    </source>
</reference>
<dbReference type="Gene3D" id="3.30.1490.120">
    <property type="entry name" value="RNA polymerase Rpb7-like, N-terminal domain"/>
    <property type="match status" value="1"/>
</dbReference>
<evidence type="ECO:0000256" key="3">
    <source>
        <dbReference type="ARBA" id="ARBA00023163"/>
    </source>
</evidence>
<dbReference type="GO" id="GO:0005736">
    <property type="term" value="C:RNA polymerase I complex"/>
    <property type="evidence" value="ECO:0007669"/>
    <property type="project" value="TreeGrafter"/>
</dbReference>
<keyword evidence="4 5" id="KW-0539">Nucleus</keyword>
<dbReference type="EMBL" id="KZ452001">
    <property type="protein sequence ID" value="PKA52652.1"/>
    <property type="molecule type" value="Genomic_DNA"/>
</dbReference>
<dbReference type="InterPro" id="IPR036898">
    <property type="entry name" value="RNA_pol_Rpb7-like_N_sf"/>
</dbReference>
<keyword evidence="7" id="KW-1185">Reference proteome</keyword>
<evidence type="ECO:0000313" key="6">
    <source>
        <dbReference type="EMBL" id="PKA52652.1"/>
    </source>
</evidence>
<sequence length="231" mass="26072">MEGLVVAEADLTVYIHPSMANKVRRAILSQLSGLLFTYDEVFEGVVLAYEVHIRSRSAKVLPGLTPYFGVKLRANLLMFSPKPDMLIEGKVVKLGRESIHAIVLGFASAAIMLEDIREEFNYRIKHGLGTFASKHHKQHKIKVGTIVRFLVKSVDEEMLHISGSFVPPNTGCIYWLSKYSTEDGSQFARGIKRHQSDNVDNNVIEQDPSSLGQDSLLRKRRRLHKSRTLQD</sequence>
<evidence type="ECO:0000256" key="1">
    <source>
        <dbReference type="ARBA" id="ARBA00004123"/>
    </source>
</evidence>
<evidence type="ECO:0000256" key="4">
    <source>
        <dbReference type="ARBA" id="ARBA00023242"/>
    </source>
</evidence>
<accession>A0A2I0AAT1</accession>
<dbReference type="GO" id="GO:0006362">
    <property type="term" value="P:transcription elongation by RNA polymerase I"/>
    <property type="evidence" value="ECO:0007669"/>
    <property type="project" value="TreeGrafter"/>
</dbReference>
<dbReference type="AlphaFoldDB" id="A0A2I0AAT1"/>
<dbReference type="GO" id="GO:0006352">
    <property type="term" value="P:DNA-templated transcription initiation"/>
    <property type="evidence" value="ECO:0007669"/>
    <property type="project" value="UniProtKB-UniRule"/>
</dbReference>
<name>A0A2I0AAT1_9ASPA</name>
<proteinExistence type="predicted"/>
<dbReference type="FunFam" id="3.30.1490.120:FF:000006">
    <property type="entry name" value="DNA-directed RNA polymerase"/>
    <property type="match status" value="1"/>
</dbReference>
<dbReference type="PANTHER" id="PTHR12709">
    <property type="entry name" value="DNA-DIRECTED RNA POLYMERASE II, III"/>
    <property type="match status" value="1"/>
</dbReference>
<evidence type="ECO:0000256" key="5">
    <source>
        <dbReference type="RuleBase" id="RU369086"/>
    </source>
</evidence>
<dbReference type="InterPro" id="IPR045113">
    <property type="entry name" value="Rpb7-like"/>
</dbReference>
<keyword evidence="3 5" id="KW-0804">Transcription</keyword>
<evidence type="ECO:0000313" key="7">
    <source>
        <dbReference type="Proteomes" id="UP000236161"/>
    </source>
</evidence>
<dbReference type="PANTHER" id="PTHR12709:SF5">
    <property type="entry name" value="DNA-DIRECTED RNA POLYMERASE I SUBUNIT RPA43"/>
    <property type="match status" value="1"/>
</dbReference>
<keyword evidence="2 5" id="KW-0240">DNA-directed RNA polymerase</keyword>
<dbReference type="STRING" id="1088818.A0A2I0AAT1"/>
<dbReference type="OrthoDB" id="10250504at2759"/>
<organism evidence="6 7">
    <name type="scientific">Apostasia shenzhenica</name>
    <dbReference type="NCBI Taxonomy" id="1088818"/>
    <lineage>
        <taxon>Eukaryota</taxon>
        <taxon>Viridiplantae</taxon>
        <taxon>Streptophyta</taxon>
        <taxon>Embryophyta</taxon>
        <taxon>Tracheophyta</taxon>
        <taxon>Spermatophyta</taxon>
        <taxon>Magnoliopsida</taxon>
        <taxon>Liliopsida</taxon>
        <taxon>Asparagales</taxon>
        <taxon>Orchidaceae</taxon>
        <taxon>Apostasioideae</taxon>
        <taxon>Apostasia</taxon>
    </lineage>
</organism>
<comment type="function">
    <text evidence="5">DNA-dependent RNA polymerase which catalyzes the transcription of DNA into RNA using the four ribonucleoside triphosphates as substrates.</text>
</comment>
<evidence type="ECO:0000256" key="2">
    <source>
        <dbReference type="ARBA" id="ARBA00022478"/>
    </source>
</evidence>
<dbReference type="Proteomes" id="UP000236161">
    <property type="component" value="Unassembled WGS sequence"/>
</dbReference>
<protein>
    <recommendedName>
        <fullName evidence="5">DNA-directed RNA polymerase subunit</fullName>
    </recommendedName>
</protein>
<comment type="subcellular location">
    <subcellularLocation>
        <location evidence="1 5">Nucleus</location>
    </subcellularLocation>
</comment>
<gene>
    <name evidence="6" type="ORF">AXF42_Ash001633</name>
</gene>